<dbReference type="EMBL" id="BART01002245">
    <property type="protein sequence ID" value="GAG58644.1"/>
    <property type="molecule type" value="Genomic_DNA"/>
</dbReference>
<dbReference type="AlphaFoldDB" id="X0YQT3"/>
<protein>
    <recommendedName>
        <fullName evidence="2">PorV/PorQ family protein</fullName>
    </recommendedName>
</protein>
<evidence type="ECO:0000313" key="1">
    <source>
        <dbReference type="EMBL" id="GAG58644.1"/>
    </source>
</evidence>
<reference evidence="1" key="1">
    <citation type="journal article" date="2014" name="Front. Microbiol.">
        <title>High frequency of phylogenetically diverse reductive dehalogenase-homologous genes in deep subseafloor sedimentary metagenomes.</title>
        <authorList>
            <person name="Kawai M."/>
            <person name="Futagami T."/>
            <person name="Toyoda A."/>
            <person name="Takaki Y."/>
            <person name="Nishi S."/>
            <person name="Hori S."/>
            <person name="Arai W."/>
            <person name="Tsubouchi T."/>
            <person name="Morono Y."/>
            <person name="Uchiyama I."/>
            <person name="Ito T."/>
            <person name="Fujiyama A."/>
            <person name="Inagaki F."/>
            <person name="Takami H."/>
        </authorList>
    </citation>
    <scope>NUCLEOTIDE SEQUENCE</scope>
    <source>
        <strain evidence="1">Expedition CK06-06</strain>
    </source>
</reference>
<name>X0YQT3_9ZZZZ</name>
<comment type="caution">
    <text evidence="1">The sequence shown here is derived from an EMBL/GenBank/DDBJ whole genome shotgun (WGS) entry which is preliminary data.</text>
</comment>
<gene>
    <name evidence="1" type="ORF">S01H4_07018</name>
</gene>
<evidence type="ECO:0008006" key="2">
    <source>
        <dbReference type="Google" id="ProtNLM"/>
    </source>
</evidence>
<organism evidence="1">
    <name type="scientific">marine sediment metagenome</name>
    <dbReference type="NCBI Taxonomy" id="412755"/>
    <lineage>
        <taxon>unclassified sequences</taxon>
        <taxon>metagenomes</taxon>
        <taxon>ecological metagenomes</taxon>
    </lineage>
</organism>
<sequence length="67" mass="7493">DICVHWWEYWVTNIMALRVGYRTGPADEGSGLTVGAGFRAGRILLDYAFVPYGDLGNTHRISLGMKF</sequence>
<proteinExistence type="predicted"/>
<feature type="non-terminal residue" evidence="1">
    <location>
        <position position="1"/>
    </location>
</feature>
<accession>X0YQT3</accession>